<accession>A0A2I0UP97</accession>
<evidence type="ECO:0000256" key="1">
    <source>
        <dbReference type="SAM" id="MobiDB-lite"/>
    </source>
</evidence>
<keyword evidence="3" id="KW-1185">Reference proteome</keyword>
<dbReference type="Proteomes" id="UP000233556">
    <property type="component" value="Unassembled WGS sequence"/>
</dbReference>
<evidence type="ECO:0000313" key="3">
    <source>
        <dbReference type="Proteomes" id="UP000233556"/>
    </source>
</evidence>
<feature type="region of interest" description="Disordered" evidence="1">
    <location>
        <begin position="92"/>
        <end position="115"/>
    </location>
</feature>
<sequence>MYVAEVIVELKTLDPSMMLVESWVWVGRGGEEEELDSYFFYNSSDGLLKRPDPQIALTDAVVLTGMVEPERVDIPSVYFFISSVCGIKEEPARSRLLDDDDDDDDGGSSKLLTLM</sequence>
<dbReference type="EMBL" id="KZ505667">
    <property type="protein sequence ID" value="PKU47872.1"/>
    <property type="molecule type" value="Genomic_DNA"/>
</dbReference>
<dbReference type="AlphaFoldDB" id="A0A2I0UP97"/>
<gene>
    <name evidence="2" type="ORF">llap_1852</name>
</gene>
<proteinExistence type="predicted"/>
<evidence type="ECO:0000313" key="2">
    <source>
        <dbReference type="EMBL" id="PKU47872.1"/>
    </source>
</evidence>
<name>A0A2I0UP97_LIMLA</name>
<protein>
    <submittedName>
        <fullName evidence="2">Uncharacterized protein</fullName>
    </submittedName>
</protein>
<reference evidence="3" key="2">
    <citation type="submission" date="2017-12" db="EMBL/GenBank/DDBJ databases">
        <title>Genome sequence of the Bar-tailed Godwit (Limosa lapponica baueri).</title>
        <authorList>
            <person name="Lima N.C.B."/>
            <person name="Parody-Merino A.M."/>
            <person name="Battley P.F."/>
            <person name="Fidler A.E."/>
            <person name="Prosdocimi F."/>
        </authorList>
    </citation>
    <scope>NUCLEOTIDE SEQUENCE [LARGE SCALE GENOMIC DNA]</scope>
</reference>
<organism evidence="2 3">
    <name type="scientific">Limosa lapponica baueri</name>
    <dbReference type="NCBI Taxonomy" id="1758121"/>
    <lineage>
        <taxon>Eukaryota</taxon>
        <taxon>Metazoa</taxon>
        <taxon>Chordata</taxon>
        <taxon>Craniata</taxon>
        <taxon>Vertebrata</taxon>
        <taxon>Euteleostomi</taxon>
        <taxon>Archelosauria</taxon>
        <taxon>Archosauria</taxon>
        <taxon>Dinosauria</taxon>
        <taxon>Saurischia</taxon>
        <taxon>Theropoda</taxon>
        <taxon>Coelurosauria</taxon>
        <taxon>Aves</taxon>
        <taxon>Neognathae</taxon>
        <taxon>Neoaves</taxon>
        <taxon>Charadriiformes</taxon>
        <taxon>Scolopacidae</taxon>
        <taxon>Limosa</taxon>
    </lineage>
</organism>
<reference evidence="3" key="1">
    <citation type="submission" date="2017-11" db="EMBL/GenBank/DDBJ databases">
        <authorList>
            <person name="Lima N.C."/>
            <person name="Parody-Merino A.M."/>
            <person name="Battley P.F."/>
            <person name="Fidler A.E."/>
            <person name="Prosdocimi F."/>
        </authorList>
    </citation>
    <scope>NUCLEOTIDE SEQUENCE [LARGE SCALE GENOMIC DNA]</scope>
</reference>